<dbReference type="InterPro" id="IPR010994">
    <property type="entry name" value="RuvA_2-like"/>
</dbReference>
<dbReference type="RefSeq" id="WP_015902049.1">
    <property type="nucleotide sequence ID" value="NC_012115.1"/>
</dbReference>
<organism evidence="3 4">
    <name type="scientific">Nautilia profundicola (strain ATCC BAA-1463 / DSM 18972 / AmH)</name>
    <dbReference type="NCBI Taxonomy" id="598659"/>
    <lineage>
        <taxon>Bacteria</taxon>
        <taxon>Pseudomonadati</taxon>
        <taxon>Campylobacterota</taxon>
        <taxon>Epsilonproteobacteria</taxon>
        <taxon>Nautiliales</taxon>
        <taxon>Nautiliaceae</taxon>
        <taxon>Nautilia</taxon>
    </lineage>
</organism>
<dbReference type="Gene3D" id="1.10.150.320">
    <property type="entry name" value="Photosystem II 12 kDa extrinsic protein"/>
    <property type="match status" value="1"/>
</dbReference>
<feature type="signal peptide" evidence="1">
    <location>
        <begin position="1"/>
        <end position="18"/>
    </location>
</feature>
<evidence type="ECO:0000256" key="1">
    <source>
        <dbReference type="SAM" id="SignalP"/>
    </source>
</evidence>
<dbReference type="InterPro" id="IPR004509">
    <property type="entry name" value="Competence_ComEA_HhH"/>
</dbReference>
<keyword evidence="1" id="KW-0732">Signal</keyword>
<dbReference type="AlphaFoldDB" id="B9L6R9"/>
<dbReference type="GO" id="GO:0015628">
    <property type="term" value="P:protein secretion by the type II secretion system"/>
    <property type="evidence" value="ECO:0007669"/>
    <property type="project" value="TreeGrafter"/>
</dbReference>
<accession>B9L6R9</accession>
<protein>
    <submittedName>
        <fullName evidence="3">Conserved domain protein</fullName>
    </submittedName>
</protein>
<dbReference type="GO" id="GO:0003677">
    <property type="term" value="F:DNA binding"/>
    <property type="evidence" value="ECO:0007669"/>
    <property type="project" value="InterPro"/>
</dbReference>
<dbReference type="InterPro" id="IPR051675">
    <property type="entry name" value="Endo/Exo/Phosphatase_dom_1"/>
</dbReference>
<dbReference type="GO" id="GO:0006281">
    <property type="term" value="P:DNA repair"/>
    <property type="evidence" value="ECO:0007669"/>
    <property type="project" value="InterPro"/>
</dbReference>
<feature type="chain" id="PRO_5002886117" evidence="1">
    <location>
        <begin position="19"/>
        <end position="78"/>
    </location>
</feature>
<evidence type="ECO:0000313" key="4">
    <source>
        <dbReference type="Proteomes" id="UP000000448"/>
    </source>
</evidence>
<dbReference type="eggNOG" id="COG1555">
    <property type="taxonomic scope" value="Bacteria"/>
</dbReference>
<evidence type="ECO:0000313" key="3">
    <source>
        <dbReference type="EMBL" id="ACM92997.1"/>
    </source>
</evidence>
<dbReference type="EMBL" id="CP001279">
    <property type="protein sequence ID" value="ACM92997.1"/>
    <property type="molecule type" value="Genomic_DNA"/>
</dbReference>
<sequence length="78" mass="9062">MKKFLILFLFVISLFAKININTATMQELHSLKGIGHTKALAIMEYRKKHPFQKIEDIMKVKGIGVKTFEKIKDEIEVK</sequence>
<evidence type="ECO:0000259" key="2">
    <source>
        <dbReference type="SMART" id="SM00278"/>
    </source>
</evidence>
<dbReference type="KEGG" id="nam:NAMH_1677"/>
<dbReference type="PANTHER" id="PTHR21180:SF32">
    <property type="entry name" value="ENDONUCLEASE_EXONUCLEASE_PHOSPHATASE FAMILY DOMAIN-CONTAINING PROTEIN 1"/>
    <property type="match status" value="1"/>
</dbReference>
<dbReference type="SUPFAM" id="SSF47781">
    <property type="entry name" value="RuvA domain 2-like"/>
    <property type="match status" value="1"/>
</dbReference>
<dbReference type="PANTHER" id="PTHR21180">
    <property type="entry name" value="ENDONUCLEASE/EXONUCLEASE/PHOSPHATASE FAMILY DOMAIN-CONTAINING PROTEIN 1"/>
    <property type="match status" value="1"/>
</dbReference>
<feature type="domain" description="Helix-hairpin-helix DNA-binding motif class 1" evidence="2">
    <location>
        <begin position="26"/>
        <end position="45"/>
    </location>
</feature>
<dbReference type="SMART" id="SM00278">
    <property type="entry name" value="HhH1"/>
    <property type="match status" value="2"/>
</dbReference>
<dbReference type="NCBIfam" id="TIGR00426">
    <property type="entry name" value="competence protein ComEA helix-hairpin-helix repeat region"/>
    <property type="match status" value="1"/>
</dbReference>
<name>B9L6R9_NAUPA</name>
<reference evidence="3 4" key="1">
    <citation type="journal article" date="2009" name="PLoS Genet.">
        <title>Adaptations to submarine hydrothermal environments exemplified by the genome of Nautilia profundicola.</title>
        <authorList>
            <person name="Campbell B.J."/>
            <person name="Smith J.L."/>
            <person name="Hanson T.E."/>
            <person name="Klotz M.G."/>
            <person name="Stein L.Y."/>
            <person name="Lee C.K."/>
            <person name="Wu D."/>
            <person name="Robinson J.M."/>
            <person name="Khouri H.M."/>
            <person name="Eisen J.A."/>
            <person name="Cary S.C."/>
        </authorList>
    </citation>
    <scope>NUCLEOTIDE SEQUENCE [LARGE SCALE GENOMIC DNA]</scope>
    <source>
        <strain evidence="4">ATCC BAA-1463 / DSM 18972 / AmH</strain>
    </source>
</reference>
<dbReference type="Pfam" id="PF12836">
    <property type="entry name" value="HHH_3"/>
    <property type="match status" value="1"/>
</dbReference>
<dbReference type="HOGENOM" id="CLU_052011_4_2_7"/>
<dbReference type="OrthoDB" id="5373215at2"/>
<gene>
    <name evidence="3" type="ordered locus">NAMH_1677</name>
</gene>
<proteinExistence type="predicted"/>
<dbReference type="Proteomes" id="UP000000448">
    <property type="component" value="Chromosome"/>
</dbReference>
<dbReference type="STRING" id="598659.NAMH_1677"/>
<dbReference type="InterPro" id="IPR003583">
    <property type="entry name" value="Hlx-hairpin-Hlx_DNA-bd_motif"/>
</dbReference>
<dbReference type="GO" id="GO:0015627">
    <property type="term" value="C:type II protein secretion system complex"/>
    <property type="evidence" value="ECO:0007669"/>
    <property type="project" value="TreeGrafter"/>
</dbReference>
<feature type="domain" description="Helix-hairpin-helix DNA-binding motif class 1" evidence="2">
    <location>
        <begin position="55"/>
        <end position="74"/>
    </location>
</feature>
<keyword evidence="4" id="KW-1185">Reference proteome</keyword>